<organism evidence="1 2">
    <name type="scientific">Fusobacterium varium ATCC 27725</name>
    <dbReference type="NCBI Taxonomy" id="469618"/>
    <lineage>
        <taxon>Bacteria</taxon>
        <taxon>Fusobacteriati</taxon>
        <taxon>Fusobacteriota</taxon>
        <taxon>Fusobacteriia</taxon>
        <taxon>Fusobacteriales</taxon>
        <taxon>Fusobacteriaceae</taxon>
        <taxon>Fusobacterium</taxon>
    </lineage>
</organism>
<name>A0ABN5JMQ2_FUSVA</name>
<evidence type="ECO:0000313" key="2">
    <source>
        <dbReference type="Proteomes" id="UP000241238"/>
    </source>
</evidence>
<reference evidence="2" key="1">
    <citation type="journal article" date="2018" name="MSphere">
        <title>Fusobacterium Genomics Using MinION and Illumina Sequencing Enables Genome Completion and Correction.</title>
        <authorList>
            <person name="Todd S.M."/>
            <person name="Settlage R.E."/>
            <person name="Lahmers K.K."/>
            <person name="Slade D.J."/>
        </authorList>
    </citation>
    <scope>NUCLEOTIDE SEQUENCE [LARGE SCALE GENOMIC DNA]</scope>
    <source>
        <strain evidence="2">ATCC 27725</strain>
    </source>
</reference>
<accession>A0ABN5JMQ2</accession>
<sequence length="81" mass="9945">MNVKYHKPVEDMTFNDIFEGIKNVKLVGYQNKYKERFRIKYHREIIKIFKTKIFDKVDVLVLKKEDLGKEKEVIEKFFNMK</sequence>
<keyword evidence="1" id="KW-0614">Plasmid</keyword>
<gene>
    <name evidence="1" type="ORF">C4N18_15325</name>
</gene>
<keyword evidence="2" id="KW-1185">Reference proteome</keyword>
<dbReference type="Proteomes" id="UP000241238">
    <property type="component" value="Plasmid pFvar_27725"/>
</dbReference>
<geneLocation type="plasmid" evidence="2">
    <name>pfvar_27725</name>
</geneLocation>
<dbReference type="EMBL" id="CP028104">
    <property type="protein sequence ID" value="AVQ32616.1"/>
    <property type="molecule type" value="Genomic_DNA"/>
</dbReference>
<protein>
    <submittedName>
        <fullName evidence="1">Uncharacterized protein</fullName>
    </submittedName>
</protein>
<dbReference type="RefSeq" id="WP_005950131.1">
    <property type="nucleotide sequence ID" value="NZ_CP028104.1"/>
</dbReference>
<evidence type="ECO:0000313" key="1">
    <source>
        <dbReference type="EMBL" id="AVQ32616.1"/>
    </source>
</evidence>
<proteinExistence type="predicted"/>
<dbReference type="GeneID" id="77469378"/>